<comment type="caution">
    <text evidence="1">The sequence shown here is derived from an EMBL/GenBank/DDBJ whole genome shotgun (WGS) entry which is preliminary data.</text>
</comment>
<protein>
    <submittedName>
        <fullName evidence="1">MFS transporter</fullName>
    </submittedName>
</protein>
<organism evidence="1 2">
    <name type="scientific">Aliikangiella maris</name>
    <dbReference type="NCBI Taxonomy" id="3162458"/>
    <lineage>
        <taxon>Bacteria</taxon>
        <taxon>Pseudomonadati</taxon>
        <taxon>Pseudomonadota</taxon>
        <taxon>Gammaproteobacteria</taxon>
        <taxon>Oceanospirillales</taxon>
        <taxon>Pleioneaceae</taxon>
        <taxon>Aliikangiella</taxon>
    </lineage>
</organism>
<name>A0ABV2BRI5_9GAMM</name>
<dbReference type="Gene3D" id="1.20.1250.20">
    <property type="entry name" value="MFS general substrate transporter like domains"/>
    <property type="match status" value="1"/>
</dbReference>
<dbReference type="InterPro" id="IPR050327">
    <property type="entry name" value="Proton-linked_MCT"/>
</dbReference>
<dbReference type="InterPro" id="IPR020846">
    <property type="entry name" value="MFS_dom"/>
</dbReference>
<keyword evidence="2" id="KW-1185">Reference proteome</keyword>
<dbReference type="PROSITE" id="PS50850">
    <property type="entry name" value="MFS"/>
    <property type="match status" value="1"/>
</dbReference>
<proteinExistence type="predicted"/>
<evidence type="ECO:0000313" key="2">
    <source>
        <dbReference type="Proteomes" id="UP001548189"/>
    </source>
</evidence>
<dbReference type="PANTHER" id="PTHR11360">
    <property type="entry name" value="MONOCARBOXYLATE TRANSPORTER"/>
    <property type="match status" value="1"/>
</dbReference>
<sequence>MFRDYYSFAKTNSHFLLFGLLTAFFGNFGQTFFIAWFGQSIQQTFQLSAVEYGLVYSAATLASGFIILFVGALLDKTPLKQFTFFTSSGLFIACLLIYFCDSIWQLAVALFLLRFCGQGLMFHIAYTSMARYFDKNRGKALGIVSMGMPIGEAILPIIAVVLIASVGWQTSWLILGITVAIIYWPLMHYFLEKSSERIQLFQDAINNQTSDSQHWNRSQVVKDPCFWSLIPLVMAPAFIVTGIFIHQSELLKFKSWSEEWFAVCFTIYAFAHFKSSVVVGSLVDKYGSKQLIQYFLLPMFAAVALLTAPINYPFMTVIFMFLLGVTIGSASPIVGSLWVEIYGNKNIGAIRSMVTSIMVVSTAISPALMGWLFDIGQSYQQVLIYLLIYQATAWILVKFYVLTKVSQRSLNDKK</sequence>
<accession>A0ABV2BRI5</accession>
<dbReference type="InterPro" id="IPR036259">
    <property type="entry name" value="MFS_trans_sf"/>
</dbReference>
<dbReference type="EMBL" id="JBEVCJ010000004">
    <property type="protein sequence ID" value="MET1254547.1"/>
    <property type="molecule type" value="Genomic_DNA"/>
</dbReference>
<dbReference type="Proteomes" id="UP001548189">
    <property type="component" value="Unassembled WGS sequence"/>
</dbReference>
<evidence type="ECO:0000313" key="1">
    <source>
        <dbReference type="EMBL" id="MET1254547.1"/>
    </source>
</evidence>
<dbReference type="SUPFAM" id="SSF103473">
    <property type="entry name" value="MFS general substrate transporter"/>
    <property type="match status" value="1"/>
</dbReference>
<dbReference type="InterPro" id="IPR011701">
    <property type="entry name" value="MFS"/>
</dbReference>
<gene>
    <name evidence="1" type="ORF">ABVT43_05355</name>
</gene>
<reference evidence="1 2" key="1">
    <citation type="submission" date="2024-06" db="EMBL/GenBank/DDBJ databases">
        <authorList>
            <person name="Li F."/>
        </authorList>
    </citation>
    <scope>NUCLEOTIDE SEQUENCE [LARGE SCALE GENOMIC DNA]</scope>
    <source>
        <strain evidence="1 2">GXAS 311</strain>
    </source>
</reference>
<dbReference type="Pfam" id="PF07690">
    <property type="entry name" value="MFS_1"/>
    <property type="match status" value="2"/>
</dbReference>